<dbReference type="InParanoid" id="A0A6P8YVQ1"/>
<dbReference type="RefSeq" id="XP_034241610.1">
    <property type="nucleotide sequence ID" value="XM_034385719.1"/>
</dbReference>
<dbReference type="PROSITE" id="PS50330">
    <property type="entry name" value="UIM"/>
    <property type="match status" value="1"/>
</dbReference>
<organism evidence="9">
    <name type="scientific">Thrips palmi</name>
    <name type="common">Melon thrips</name>
    <dbReference type="NCBI Taxonomy" id="161013"/>
    <lineage>
        <taxon>Eukaryota</taxon>
        <taxon>Metazoa</taxon>
        <taxon>Ecdysozoa</taxon>
        <taxon>Arthropoda</taxon>
        <taxon>Hexapoda</taxon>
        <taxon>Insecta</taxon>
        <taxon>Pterygota</taxon>
        <taxon>Neoptera</taxon>
        <taxon>Paraneoptera</taxon>
        <taxon>Thysanoptera</taxon>
        <taxon>Terebrantia</taxon>
        <taxon>Thripoidea</taxon>
        <taxon>Thripidae</taxon>
        <taxon>Thrips</taxon>
    </lineage>
</organism>
<keyword evidence="4" id="KW-0862">Zinc</keyword>
<dbReference type="PROSITE" id="PS51039">
    <property type="entry name" value="ZF_AN1"/>
    <property type="match status" value="2"/>
</dbReference>
<dbReference type="GO" id="GO:0008270">
    <property type="term" value="F:zinc ion binding"/>
    <property type="evidence" value="ECO:0007669"/>
    <property type="project" value="UniProtKB-KW"/>
</dbReference>
<dbReference type="Pfam" id="PF25403">
    <property type="entry name" value="zf-C2H2_ZFAND2"/>
    <property type="match status" value="1"/>
</dbReference>
<evidence type="ECO:0000256" key="6">
    <source>
        <dbReference type="SAM" id="MobiDB-lite"/>
    </source>
</evidence>
<feature type="domain" description="AN1-type" evidence="7">
    <location>
        <begin position="94"/>
        <end position="142"/>
    </location>
</feature>
<evidence type="ECO:0000256" key="3">
    <source>
        <dbReference type="ARBA" id="ARBA00022771"/>
    </source>
</evidence>
<dbReference type="FunFam" id="4.10.1110.10:FF:000003">
    <property type="entry name" value="AN1-type zinc finger protein 2B isoform X1"/>
    <property type="match status" value="1"/>
</dbReference>
<dbReference type="PANTHER" id="PTHR14677:SF20">
    <property type="entry name" value="ZINC FINGER AN1-TYPE CONTAINING 2A-RELATED"/>
    <property type="match status" value="1"/>
</dbReference>
<dbReference type="Pfam" id="PF01428">
    <property type="entry name" value="zf-AN1"/>
    <property type="match status" value="2"/>
</dbReference>
<keyword evidence="2" id="KW-0677">Repeat</keyword>
<feature type="compositionally biased region" description="Low complexity" evidence="6">
    <location>
        <begin position="215"/>
        <end position="229"/>
    </location>
</feature>
<dbReference type="AlphaFoldDB" id="A0A6P8YVQ1"/>
<feature type="compositionally biased region" description="Polar residues" evidence="6">
    <location>
        <begin position="199"/>
        <end position="214"/>
    </location>
</feature>
<dbReference type="GO" id="GO:0043161">
    <property type="term" value="P:proteasome-mediated ubiquitin-dependent protein catabolic process"/>
    <property type="evidence" value="ECO:0007669"/>
    <property type="project" value="TreeGrafter"/>
</dbReference>
<dbReference type="Gene3D" id="4.10.1110.10">
    <property type="entry name" value="AN1-like Zinc finger"/>
    <property type="match status" value="2"/>
</dbReference>
<dbReference type="InterPro" id="IPR003903">
    <property type="entry name" value="UIM_dom"/>
</dbReference>
<dbReference type="InterPro" id="IPR000058">
    <property type="entry name" value="Znf_AN1"/>
</dbReference>
<sequence>MEFPGLGEHCSEATCGQLDFLPVKCDACEKIFCHSHMAYSKHSCPSAYKKDVQVPVCPLCNSPVFAKRGEQPDIAVGAHIDNNCNSDTAKTRRKVFSNRCSAKGCKAREMIPVNCSECTLNFCLKHRHPTDHRCEGKSAGMRKKAADAAAARLESSGGPFKNKPKAHPPPSQRQGNKLADVQGNMSEDEALARALAASMQETSPSSSSVGDNSHLTAQEAADLALARALAESEQMHQSQQRAQTAGGSRDKCVLS</sequence>
<proteinExistence type="predicted"/>
<evidence type="ECO:0000313" key="9">
    <source>
        <dbReference type="RefSeq" id="XP_034241610.1"/>
    </source>
</evidence>
<dbReference type="InterPro" id="IPR035896">
    <property type="entry name" value="AN1-like_Znf"/>
</dbReference>
<evidence type="ECO:0000313" key="8">
    <source>
        <dbReference type="Proteomes" id="UP000515158"/>
    </source>
</evidence>
<protein>
    <submittedName>
        <fullName evidence="9">AN1-type zinc finger protein 2A</fullName>
    </submittedName>
</protein>
<evidence type="ECO:0000256" key="5">
    <source>
        <dbReference type="PROSITE-ProRule" id="PRU00449"/>
    </source>
</evidence>
<dbReference type="PANTHER" id="PTHR14677">
    <property type="entry name" value="ARSENITE INDUCUBLE RNA ASSOCIATED PROTEIN AIP-1-RELATED"/>
    <property type="match status" value="1"/>
</dbReference>
<dbReference type="InterPro" id="IPR057357">
    <property type="entry name" value="Znf-C2H2_ZFAND2A/B"/>
</dbReference>
<dbReference type="GO" id="GO:0005783">
    <property type="term" value="C:endoplasmic reticulum"/>
    <property type="evidence" value="ECO:0007669"/>
    <property type="project" value="TreeGrafter"/>
</dbReference>
<accession>A0A6P8YVQ1</accession>
<evidence type="ECO:0000256" key="2">
    <source>
        <dbReference type="ARBA" id="ARBA00022737"/>
    </source>
</evidence>
<dbReference type="SUPFAM" id="SSF118310">
    <property type="entry name" value="AN1-like Zinc finger"/>
    <property type="match status" value="2"/>
</dbReference>
<feature type="region of interest" description="Disordered" evidence="6">
    <location>
        <begin position="195"/>
        <end position="255"/>
    </location>
</feature>
<name>A0A6P8YVQ1_THRPL</name>
<dbReference type="GeneID" id="117645480"/>
<keyword evidence="1" id="KW-0479">Metal-binding</keyword>
<dbReference type="KEGG" id="tpal:117645480"/>
<feature type="domain" description="AN1-type" evidence="7">
    <location>
        <begin position="4"/>
        <end position="52"/>
    </location>
</feature>
<keyword evidence="3 5" id="KW-0863">Zinc-finger</keyword>
<dbReference type="OrthoDB" id="431929at2759"/>
<dbReference type="GO" id="GO:0045047">
    <property type="term" value="P:protein targeting to ER"/>
    <property type="evidence" value="ECO:0007669"/>
    <property type="project" value="TreeGrafter"/>
</dbReference>
<evidence type="ECO:0000256" key="4">
    <source>
        <dbReference type="ARBA" id="ARBA00022833"/>
    </source>
</evidence>
<gene>
    <name evidence="9" type="primary">LOC117645480</name>
</gene>
<dbReference type="FunCoup" id="A0A6P8YVQ1">
    <property type="interactions" value="1430"/>
</dbReference>
<feature type="region of interest" description="Disordered" evidence="6">
    <location>
        <begin position="130"/>
        <end position="179"/>
    </location>
</feature>
<evidence type="ECO:0000259" key="7">
    <source>
        <dbReference type="PROSITE" id="PS51039"/>
    </source>
</evidence>
<keyword evidence="8" id="KW-1185">Reference proteome</keyword>
<dbReference type="Proteomes" id="UP000515158">
    <property type="component" value="Unplaced"/>
</dbReference>
<evidence type="ECO:0000256" key="1">
    <source>
        <dbReference type="ARBA" id="ARBA00022723"/>
    </source>
</evidence>
<dbReference type="Pfam" id="PF02809">
    <property type="entry name" value="UIM"/>
    <property type="match status" value="2"/>
</dbReference>
<dbReference type="SMART" id="SM00154">
    <property type="entry name" value="ZnF_AN1"/>
    <property type="match status" value="2"/>
</dbReference>
<reference evidence="9" key="1">
    <citation type="submission" date="2025-08" db="UniProtKB">
        <authorList>
            <consortium name="RefSeq"/>
        </authorList>
    </citation>
    <scope>IDENTIFICATION</scope>
    <source>
        <tissue evidence="9">Total insect</tissue>
    </source>
</reference>
<feature type="compositionally biased region" description="Polar residues" evidence="6">
    <location>
        <begin position="235"/>
        <end position="246"/>
    </location>
</feature>
<dbReference type="SMART" id="SM00726">
    <property type="entry name" value="UIM"/>
    <property type="match status" value="2"/>
</dbReference>